<sequence>MDSSAYIADSLERIAQELAALSPRYRPVLIVGLNGTDDGGASRQAIREFYARHDEVDGEWLELPEAGKNAALNAIADRARSLGCAILHFLDDDIRLDKGSLELNLDALVREERRLGIPVLVGSNFVAEAKPLRQLREERGSWPKALWSGCLQQLFLLPFLPHTDKPEFCLGGSLGAFLRTFPRYPDDATGIADDGFIGNHYALLGKERYEADGTSSIVKPAGSVFRFHVATGYREWIKQQVRIFVGVYYSYLLHEEELPYFRKRFAWEYSIGKDFRRPPARRPGLREALRRGALRLLQRRVWARSMRWIDARGVPAWAPAGSSKPPAAGRRPGGQAQEAASMNAGGR</sequence>
<proteinExistence type="predicted"/>
<dbReference type="InterPro" id="IPR029044">
    <property type="entry name" value="Nucleotide-diphossugar_trans"/>
</dbReference>
<protein>
    <submittedName>
        <fullName evidence="2">Glycosyltransferase family 2 protein</fullName>
    </submittedName>
</protein>
<dbReference type="AlphaFoldDB" id="A0A6H2H1M8"/>
<dbReference type="GO" id="GO:0016740">
    <property type="term" value="F:transferase activity"/>
    <property type="evidence" value="ECO:0007669"/>
    <property type="project" value="UniProtKB-KW"/>
</dbReference>
<evidence type="ECO:0000313" key="3">
    <source>
        <dbReference type="Proteomes" id="UP000502136"/>
    </source>
</evidence>
<dbReference type="SUPFAM" id="SSF53448">
    <property type="entry name" value="Nucleotide-diphospho-sugar transferases"/>
    <property type="match status" value="1"/>
</dbReference>
<keyword evidence="3" id="KW-1185">Reference proteome</keyword>
<keyword evidence="2" id="KW-0808">Transferase</keyword>
<gene>
    <name evidence="2" type="ORF">HGI30_20020</name>
</gene>
<dbReference type="EMBL" id="CP051428">
    <property type="protein sequence ID" value="QJC53594.1"/>
    <property type="molecule type" value="Genomic_DNA"/>
</dbReference>
<reference evidence="2 3" key="1">
    <citation type="submission" date="2020-04" db="EMBL/GenBank/DDBJ databases">
        <title>Novel Paenibacillus strain UniB2 isolated from commercial digestive syrup.</title>
        <authorList>
            <person name="Thorat V."/>
            <person name="Kirdat K."/>
            <person name="Tiwarekar B."/>
            <person name="Yadav A."/>
        </authorList>
    </citation>
    <scope>NUCLEOTIDE SEQUENCE [LARGE SCALE GENOMIC DNA]</scope>
    <source>
        <strain evidence="2 3">UniB2</strain>
    </source>
</reference>
<dbReference type="Proteomes" id="UP000502136">
    <property type="component" value="Chromosome"/>
</dbReference>
<evidence type="ECO:0000313" key="2">
    <source>
        <dbReference type="EMBL" id="QJC53594.1"/>
    </source>
</evidence>
<name>A0A6H2H1M8_9BACL</name>
<accession>A0A6H2H1M8</accession>
<organism evidence="2 3">
    <name type="scientific">Paenibacillus albicereus</name>
    <dbReference type="NCBI Taxonomy" id="2726185"/>
    <lineage>
        <taxon>Bacteria</taxon>
        <taxon>Bacillati</taxon>
        <taxon>Bacillota</taxon>
        <taxon>Bacilli</taxon>
        <taxon>Bacillales</taxon>
        <taxon>Paenibacillaceae</taxon>
        <taxon>Paenibacillus</taxon>
    </lineage>
</organism>
<dbReference type="RefSeq" id="WP_168909131.1">
    <property type="nucleotide sequence ID" value="NZ_CP051428.1"/>
</dbReference>
<evidence type="ECO:0000256" key="1">
    <source>
        <dbReference type="SAM" id="MobiDB-lite"/>
    </source>
</evidence>
<feature type="compositionally biased region" description="Low complexity" evidence="1">
    <location>
        <begin position="316"/>
        <end position="329"/>
    </location>
</feature>
<dbReference type="KEGG" id="palr:HGI30_20020"/>
<feature type="region of interest" description="Disordered" evidence="1">
    <location>
        <begin position="316"/>
        <end position="347"/>
    </location>
</feature>